<dbReference type="GeneID" id="118422183"/>
<feature type="compositionally biased region" description="Basic and acidic residues" evidence="1">
    <location>
        <begin position="255"/>
        <end position="278"/>
    </location>
</feature>
<feature type="compositionally biased region" description="Low complexity" evidence="1">
    <location>
        <begin position="90"/>
        <end position="102"/>
    </location>
</feature>
<keyword evidence="2" id="KW-1185">Reference proteome</keyword>
<accession>A0A9J7LNS5</accession>
<gene>
    <name evidence="3" type="primary">LOC118422183</name>
</gene>
<protein>
    <submittedName>
        <fullName evidence="3">PE-PGRS family protein PE_PGRS26-like</fullName>
    </submittedName>
</protein>
<proteinExistence type="predicted"/>
<feature type="compositionally biased region" description="Low complexity" evidence="1">
    <location>
        <begin position="180"/>
        <end position="193"/>
    </location>
</feature>
<feature type="compositionally biased region" description="Gly residues" evidence="1">
    <location>
        <begin position="74"/>
        <end position="89"/>
    </location>
</feature>
<dbReference type="Proteomes" id="UP000001554">
    <property type="component" value="Chromosome 9"/>
</dbReference>
<sequence length="278" mass="27610">MEGAGAGRADGGEVGRGIRGTEETEGRKAGGARRVEDVGATDGTGRKDEGGRKVCREAAGGARDETGRGREGGTGRAGSTGAGAVGGTVVGRVADAGAGAAEGADEGTARETGEEAAGIPERGGGTEVGAGGMEAEDTVRETEEETGIPERWGGTEVGAGGMEAEDTVRETEGEEGKEITGGAEEGIGVATEAGVGGWKAAGRETEYGTEGGAWVEERGGADAETSGSKSSRAPSHLGKSTSGSSDLADAIVGLKKIEVERQTETGKRKRGAEKVETE</sequence>
<feature type="compositionally biased region" description="Polar residues" evidence="1">
    <location>
        <begin position="225"/>
        <end position="245"/>
    </location>
</feature>
<reference evidence="3" key="2">
    <citation type="submission" date="2025-08" db="UniProtKB">
        <authorList>
            <consortium name="RefSeq"/>
        </authorList>
    </citation>
    <scope>IDENTIFICATION</scope>
    <source>
        <strain evidence="3">S238N-H82</strain>
        <tissue evidence="3">Testes</tissue>
    </source>
</reference>
<evidence type="ECO:0000313" key="2">
    <source>
        <dbReference type="Proteomes" id="UP000001554"/>
    </source>
</evidence>
<dbReference type="RefSeq" id="XP_035685593.1">
    <property type="nucleotide sequence ID" value="XM_035829700.1"/>
</dbReference>
<dbReference type="KEGG" id="bfo:118422183"/>
<feature type="compositionally biased region" description="Basic and acidic residues" evidence="1">
    <location>
        <begin position="19"/>
        <end position="37"/>
    </location>
</feature>
<dbReference type="AlphaFoldDB" id="A0A9J7LNS5"/>
<feature type="compositionally biased region" description="Basic and acidic residues" evidence="1">
    <location>
        <begin position="44"/>
        <end position="73"/>
    </location>
</feature>
<feature type="compositionally biased region" description="Basic and acidic residues" evidence="1">
    <location>
        <begin position="166"/>
        <end position="178"/>
    </location>
</feature>
<reference evidence="2" key="1">
    <citation type="journal article" date="2020" name="Nat. Ecol. Evol.">
        <title>Deeply conserved synteny resolves early events in vertebrate evolution.</title>
        <authorList>
            <person name="Simakov O."/>
            <person name="Marletaz F."/>
            <person name="Yue J.X."/>
            <person name="O'Connell B."/>
            <person name="Jenkins J."/>
            <person name="Brandt A."/>
            <person name="Calef R."/>
            <person name="Tung C.H."/>
            <person name="Huang T.K."/>
            <person name="Schmutz J."/>
            <person name="Satoh N."/>
            <person name="Yu J.K."/>
            <person name="Putnam N.H."/>
            <person name="Green R.E."/>
            <person name="Rokhsar D.S."/>
        </authorList>
    </citation>
    <scope>NUCLEOTIDE SEQUENCE [LARGE SCALE GENOMIC DNA]</scope>
    <source>
        <strain evidence="2">S238N-H82</strain>
    </source>
</reference>
<organism evidence="2 3">
    <name type="scientific">Branchiostoma floridae</name>
    <name type="common">Florida lancelet</name>
    <name type="synonym">Amphioxus</name>
    <dbReference type="NCBI Taxonomy" id="7739"/>
    <lineage>
        <taxon>Eukaryota</taxon>
        <taxon>Metazoa</taxon>
        <taxon>Chordata</taxon>
        <taxon>Cephalochordata</taxon>
        <taxon>Leptocardii</taxon>
        <taxon>Amphioxiformes</taxon>
        <taxon>Branchiostomatidae</taxon>
        <taxon>Branchiostoma</taxon>
    </lineage>
</organism>
<evidence type="ECO:0000256" key="1">
    <source>
        <dbReference type="SAM" id="MobiDB-lite"/>
    </source>
</evidence>
<name>A0A9J7LNS5_BRAFL</name>
<feature type="region of interest" description="Disordered" evidence="1">
    <location>
        <begin position="1"/>
        <end position="278"/>
    </location>
</feature>
<feature type="compositionally biased region" description="Gly residues" evidence="1">
    <location>
        <begin position="1"/>
        <end position="18"/>
    </location>
</feature>
<feature type="compositionally biased region" description="Gly residues" evidence="1">
    <location>
        <begin position="121"/>
        <end position="132"/>
    </location>
</feature>
<evidence type="ECO:0000313" key="3">
    <source>
        <dbReference type="RefSeq" id="XP_035685593.1"/>
    </source>
</evidence>